<dbReference type="Gene3D" id="3.30.160.60">
    <property type="entry name" value="Classic Zinc Finger"/>
    <property type="match status" value="1"/>
</dbReference>
<organism evidence="4 5">
    <name type="scientific">Apteryx owenii</name>
    <name type="common">Little spotted kiwi</name>
    <dbReference type="NCBI Taxonomy" id="8824"/>
    <lineage>
        <taxon>Eukaryota</taxon>
        <taxon>Metazoa</taxon>
        <taxon>Chordata</taxon>
        <taxon>Craniata</taxon>
        <taxon>Vertebrata</taxon>
        <taxon>Euteleostomi</taxon>
        <taxon>Archelosauria</taxon>
        <taxon>Archosauria</taxon>
        <taxon>Dinosauria</taxon>
        <taxon>Saurischia</taxon>
        <taxon>Theropoda</taxon>
        <taxon>Coelurosauria</taxon>
        <taxon>Aves</taxon>
        <taxon>Palaeognathae</taxon>
        <taxon>Apterygiformes</taxon>
        <taxon>Apterygidae</taxon>
        <taxon>Apteryx</taxon>
    </lineage>
</organism>
<reference evidence="4" key="1">
    <citation type="submission" date="2025-08" db="UniProtKB">
        <authorList>
            <consortium name="Ensembl"/>
        </authorList>
    </citation>
    <scope>IDENTIFICATION</scope>
</reference>
<dbReference type="Pfam" id="PF00096">
    <property type="entry name" value="zf-C2H2"/>
    <property type="match status" value="1"/>
</dbReference>
<dbReference type="SMART" id="SM00355">
    <property type="entry name" value="ZnF_C2H2"/>
    <property type="match status" value="1"/>
</dbReference>
<dbReference type="InterPro" id="IPR013087">
    <property type="entry name" value="Znf_C2H2_type"/>
</dbReference>
<evidence type="ECO:0000256" key="2">
    <source>
        <dbReference type="SAM" id="MobiDB-lite"/>
    </source>
</evidence>
<dbReference type="SUPFAM" id="SSF57667">
    <property type="entry name" value="beta-beta-alpha zinc fingers"/>
    <property type="match status" value="1"/>
</dbReference>
<evidence type="ECO:0000256" key="1">
    <source>
        <dbReference type="PROSITE-ProRule" id="PRU00042"/>
    </source>
</evidence>
<accession>A0A8B9PSN8</accession>
<proteinExistence type="predicted"/>
<feature type="domain" description="C2H2-type" evidence="3">
    <location>
        <begin position="78"/>
        <end position="101"/>
    </location>
</feature>
<sequence>MADHLKKHSEGPSNFCTICNREGQKCSHSDPIESSDSYGDLSDTSDLKTPEKQSTNGSFSCDMAVSKNKMETEGEKKYPCPECGSFFRSKSYLNKHIQKVHVRALGGPLGDLGPALGSPFSPQQNMSLLESFGFQIVQSAFASSLVDPEVDQQPMGPEGK</sequence>
<evidence type="ECO:0000259" key="3">
    <source>
        <dbReference type="PROSITE" id="PS50157"/>
    </source>
</evidence>
<dbReference type="Pfam" id="PF16637">
    <property type="entry name" value="zf-C2H2_assoc3"/>
    <property type="match status" value="1"/>
</dbReference>
<feature type="region of interest" description="Disordered" evidence="2">
    <location>
        <begin position="24"/>
        <end position="65"/>
    </location>
</feature>
<protein>
    <recommendedName>
        <fullName evidence="3">C2H2-type domain-containing protein</fullName>
    </recommendedName>
</protein>
<name>A0A8B9PSN8_APTOW</name>
<evidence type="ECO:0000313" key="4">
    <source>
        <dbReference type="Ensembl" id="ENSAOWP00000016942.1"/>
    </source>
</evidence>
<keyword evidence="1" id="KW-0479">Metal-binding</keyword>
<keyword evidence="5" id="KW-1185">Reference proteome</keyword>
<keyword evidence="1" id="KW-0862">Zinc</keyword>
<dbReference type="PROSITE" id="PS50157">
    <property type="entry name" value="ZINC_FINGER_C2H2_2"/>
    <property type="match status" value="1"/>
</dbReference>
<dbReference type="Proteomes" id="UP000694424">
    <property type="component" value="Unplaced"/>
</dbReference>
<evidence type="ECO:0000313" key="5">
    <source>
        <dbReference type="Proteomes" id="UP000694424"/>
    </source>
</evidence>
<dbReference type="AlphaFoldDB" id="A0A8B9PSN8"/>
<dbReference type="FunFam" id="3.30.160.60:FF:000513">
    <property type="entry name" value="POZ-, AT hook-, and zinc finger-containing protein 1 isoform X1"/>
    <property type="match status" value="1"/>
</dbReference>
<dbReference type="PROSITE" id="PS00028">
    <property type="entry name" value="ZINC_FINGER_C2H2_1"/>
    <property type="match status" value="1"/>
</dbReference>
<dbReference type="GO" id="GO:0008270">
    <property type="term" value="F:zinc ion binding"/>
    <property type="evidence" value="ECO:0007669"/>
    <property type="project" value="UniProtKB-KW"/>
</dbReference>
<dbReference type="Ensembl" id="ENSAOWT00000019240.1">
    <property type="protein sequence ID" value="ENSAOWP00000016942.1"/>
    <property type="gene ID" value="ENSAOWG00000011572.1"/>
</dbReference>
<dbReference type="InterPro" id="IPR036236">
    <property type="entry name" value="Znf_C2H2_sf"/>
</dbReference>
<keyword evidence="1" id="KW-0863">Zinc-finger</keyword>
<reference evidence="4" key="2">
    <citation type="submission" date="2025-09" db="UniProtKB">
        <authorList>
            <consortium name="Ensembl"/>
        </authorList>
    </citation>
    <scope>IDENTIFICATION</scope>
</reference>